<sequence length="131" mass="15331">MCVRTISSTDMFRLRHEREEQEMKITEESILKEIEAELLKREENVQKRTAEVLEMVMKSKNFVTAENLDEKLKEALDNPVVYDYAIDLMGHKIYSPEPSKYLEGTPTRQKGRQFDVSLGMQQENKSESQKS</sequence>
<evidence type="ECO:0000256" key="1">
    <source>
        <dbReference type="ARBA" id="ARBA00004173"/>
    </source>
</evidence>
<keyword evidence="5" id="KW-0496">Mitochondrion</keyword>
<evidence type="ECO:0000256" key="3">
    <source>
        <dbReference type="ARBA" id="ARBA00022946"/>
    </source>
</evidence>
<evidence type="ECO:0000313" key="12">
    <source>
        <dbReference type="WBParaSite" id="ASIM_0001902201-mRNA-1"/>
    </source>
</evidence>
<feature type="region of interest" description="Disordered" evidence="9">
    <location>
        <begin position="96"/>
        <end position="131"/>
    </location>
</feature>
<dbReference type="PANTHER" id="PTHR21035">
    <property type="entry name" value="28S RIBOSOMAL PROTEIN S26, MITOCHONDRIAL"/>
    <property type="match status" value="1"/>
</dbReference>
<organism evidence="12">
    <name type="scientific">Anisakis simplex</name>
    <name type="common">Herring worm</name>
    <dbReference type="NCBI Taxonomy" id="6269"/>
    <lineage>
        <taxon>Eukaryota</taxon>
        <taxon>Metazoa</taxon>
        <taxon>Ecdysozoa</taxon>
        <taxon>Nematoda</taxon>
        <taxon>Chromadorea</taxon>
        <taxon>Rhabditida</taxon>
        <taxon>Spirurina</taxon>
        <taxon>Ascaridomorpha</taxon>
        <taxon>Ascaridoidea</taxon>
        <taxon>Anisakidae</taxon>
        <taxon>Anisakis</taxon>
        <taxon>Anisakis simplex complex</taxon>
    </lineage>
</organism>
<dbReference type="EMBL" id="UYRR01035487">
    <property type="protein sequence ID" value="VDK64732.1"/>
    <property type="molecule type" value="Genomic_DNA"/>
</dbReference>
<name>A0A0M3KDG9_ANISI</name>
<evidence type="ECO:0000256" key="2">
    <source>
        <dbReference type="ARBA" id="ARBA00009672"/>
    </source>
</evidence>
<gene>
    <name evidence="10" type="ORF">ASIM_LOCUS18417</name>
</gene>
<comment type="similarity">
    <text evidence="2">Belongs to the mitochondrion-specific ribosomal protein mS26 family.</text>
</comment>
<dbReference type="AlphaFoldDB" id="A0A0M3KDG9"/>
<evidence type="ECO:0000256" key="7">
    <source>
        <dbReference type="ARBA" id="ARBA00035138"/>
    </source>
</evidence>
<dbReference type="GO" id="GO:0005763">
    <property type="term" value="C:mitochondrial small ribosomal subunit"/>
    <property type="evidence" value="ECO:0007669"/>
    <property type="project" value="InterPro"/>
</dbReference>
<reference evidence="10 11" key="2">
    <citation type="submission" date="2018-11" db="EMBL/GenBank/DDBJ databases">
        <authorList>
            <consortium name="Pathogen Informatics"/>
        </authorList>
    </citation>
    <scope>NUCLEOTIDE SEQUENCE [LARGE SCALE GENOMIC DNA]</scope>
</reference>
<dbReference type="PANTHER" id="PTHR21035:SF2">
    <property type="entry name" value="SMALL RIBOSOMAL SUBUNIT PROTEIN MS26"/>
    <property type="match status" value="1"/>
</dbReference>
<dbReference type="OrthoDB" id="5877983at2759"/>
<accession>A0A0M3KDG9</accession>
<keyword evidence="4" id="KW-0689">Ribosomal protein</keyword>
<evidence type="ECO:0000256" key="5">
    <source>
        <dbReference type="ARBA" id="ARBA00023128"/>
    </source>
</evidence>
<dbReference type="WBParaSite" id="ASIM_0001902201-mRNA-1">
    <property type="protein sequence ID" value="ASIM_0001902201-mRNA-1"/>
    <property type="gene ID" value="ASIM_0001902201"/>
</dbReference>
<comment type="subcellular location">
    <subcellularLocation>
        <location evidence="1">Mitochondrion</location>
    </subcellularLocation>
</comment>
<dbReference type="InterPro" id="IPR026140">
    <property type="entry name" value="Ribosomal_mS26"/>
</dbReference>
<dbReference type="Pfam" id="PF14943">
    <property type="entry name" value="MRP-S26"/>
    <property type="match status" value="1"/>
</dbReference>
<keyword evidence="6" id="KW-0687">Ribonucleoprotein</keyword>
<keyword evidence="11" id="KW-1185">Reference proteome</keyword>
<evidence type="ECO:0000313" key="10">
    <source>
        <dbReference type="EMBL" id="VDK64732.1"/>
    </source>
</evidence>
<reference evidence="12" key="1">
    <citation type="submission" date="2017-02" db="UniProtKB">
        <authorList>
            <consortium name="WormBaseParasite"/>
        </authorList>
    </citation>
    <scope>IDENTIFICATION</scope>
</reference>
<proteinExistence type="inferred from homology"/>
<evidence type="ECO:0000256" key="6">
    <source>
        <dbReference type="ARBA" id="ARBA00023274"/>
    </source>
</evidence>
<evidence type="ECO:0000256" key="9">
    <source>
        <dbReference type="SAM" id="MobiDB-lite"/>
    </source>
</evidence>
<protein>
    <recommendedName>
        <fullName evidence="7">Small ribosomal subunit protein mS26</fullName>
    </recommendedName>
    <alternativeName>
        <fullName evidence="8">28S ribosomal protein S26, mitochondrial</fullName>
    </alternativeName>
</protein>
<evidence type="ECO:0000256" key="4">
    <source>
        <dbReference type="ARBA" id="ARBA00022980"/>
    </source>
</evidence>
<evidence type="ECO:0000256" key="8">
    <source>
        <dbReference type="ARBA" id="ARBA00035344"/>
    </source>
</evidence>
<keyword evidence="3" id="KW-0809">Transit peptide</keyword>
<evidence type="ECO:0000313" key="11">
    <source>
        <dbReference type="Proteomes" id="UP000267096"/>
    </source>
</evidence>
<dbReference type="Proteomes" id="UP000267096">
    <property type="component" value="Unassembled WGS sequence"/>
</dbReference>